<dbReference type="RefSeq" id="WP_029174746.1">
    <property type="nucleotide sequence ID" value="NZ_CEDP01000063.1"/>
</dbReference>
<gene>
    <name evidence="1" type="ORF">ERS132536_01186</name>
</gene>
<organism evidence="1 2">
    <name type="scientific">Streptococcus suis</name>
    <dbReference type="NCBI Taxonomy" id="1307"/>
    <lineage>
        <taxon>Bacteria</taxon>
        <taxon>Bacillati</taxon>
        <taxon>Bacillota</taxon>
        <taxon>Bacilli</taxon>
        <taxon>Lactobacillales</taxon>
        <taxon>Streptococcaceae</taxon>
        <taxon>Streptococcus</taxon>
    </lineage>
</organism>
<name>A0A0Z8J0M3_STRSU</name>
<dbReference type="InterPro" id="IPR045633">
    <property type="entry name" value="DUF6414"/>
</dbReference>
<dbReference type="EMBL" id="FIMD01000008">
    <property type="protein sequence ID" value="CYX69594.1"/>
    <property type="molecule type" value="Genomic_DNA"/>
</dbReference>
<accession>A0A0Z8J0M3</accession>
<protein>
    <submittedName>
        <fullName evidence="1">Uncharacterized protein</fullName>
    </submittedName>
</protein>
<reference evidence="1 2" key="1">
    <citation type="submission" date="2016-02" db="EMBL/GenBank/DDBJ databases">
        <authorList>
            <consortium name="Pathogen Informatics"/>
        </authorList>
    </citation>
    <scope>NUCLEOTIDE SEQUENCE [LARGE SCALE GENOMIC DNA]</scope>
    <source>
        <strain evidence="1 2">SS999</strain>
    </source>
</reference>
<dbReference type="Pfam" id="PF19952">
    <property type="entry name" value="DUF6414"/>
    <property type="match status" value="1"/>
</dbReference>
<proteinExistence type="predicted"/>
<evidence type="ECO:0000313" key="1">
    <source>
        <dbReference type="EMBL" id="CYX69594.1"/>
    </source>
</evidence>
<dbReference type="Proteomes" id="UP000075182">
    <property type="component" value="Unassembled WGS sequence"/>
</dbReference>
<evidence type="ECO:0000313" key="2">
    <source>
        <dbReference type="Proteomes" id="UP000075182"/>
    </source>
</evidence>
<sequence length="262" mass="29252">MTTIKKVIYFDESTAMDFLQIESKGKLTKTTELMSTLEGGADAQIIGEVSLGKNSALKTIFEKMAGLSGTASISSSGSGAIQGNKIAKTILENSLLYDFLDTVELRKKNYLVDITENYTLEISENSMSYFAMIAPISEMMEGSQSIDGLENVSMSFSKLNSGIREIKGYFELLGYNKAHEIERIFRFNINSFKNNYRIHDLTKMTLKLYSIKVGETTISDLDFESQFSLRRNHLSFSALSEDGNVDKSMKYPVYDVILAGVN</sequence>
<dbReference type="AlphaFoldDB" id="A0A0Z8J0M3"/>